<evidence type="ECO:0000313" key="2">
    <source>
        <dbReference type="EMBL" id="GGH48148.1"/>
    </source>
</evidence>
<keyword evidence="3" id="KW-1185">Reference proteome</keyword>
<dbReference type="Proteomes" id="UP000657592">
    <property type="component" value="Unassembled WGS sequence"/>
</dbReference>
<dbReference type="Gene3D" id="3.20.80.10">
    <property type="entry name" value="Regulatory factor, effector binding domain"/>
    <property type="match status" value="1"/>
</dbReference>
<protein>
    <recommendedName>
        <fullName evidence="1">GyrI-like small molecule binding domain-containing protein</fullName>
    </recommendedName>
</protein>
<dbReference type="EMBL" id="BMJY01000013">
    <property type="protein sequence ID" value="GGH48148.1"/>
    <property type="molecule type" value="Genomic_DNA"/>
</dbReference>
<dbReference type="InterPro" id="IPR029442">
    <property type="entry name" value="GyrI-like"/>
</dbReference>
<dbReference type="SUPFAM" id="SSF55136">
    <property type="entry name" value="Probable bacterial effector-binding domain"/>
    <property type="match status" value="1"/>
</dbReference>
<organism evidence="2 3">
    <name type="scientific">Microbacterium album</name>
    <dbReference type="NCBI Taxonomy" id="2053191"/>
    <lineage>
        <taxon>Bacteria</taxon>
        <taxon>Bacillati</taxon>
        <taxon>Actinomycetota</taxon>
        <taxon>Actinomycetes</taxon>
        <taxon>Micrococcales</taxon>
        <taxon>Microbacteriaceae</taxon>
        <taxon>Microbacterium</taxon>
    </lineage>
</organism>
<sequence length="228" mass="25519">MPSHLRVADVDAAPAPALACDAPMTDKVDFTKALDAYRAPRGAFRVVEVPELRYLMVDGRGDPNTAPAFVGAIEALYPVAYRLKFASKRELGRDYVVPPLEGLWWSESMDAFTTARDKSRWEWTLMILVPDWIDPELIARAIAAAGEKRPPARLGDVRVDALSEGTCLQSLHVGSFDDEGGVLERLHREATETRGMRLAGKHHEIYLSDFRRVTPERQRTILRQPVTP</sequence>
<accession>A0A917IGZ9</accession>
<reference evidence="2" key="2">
    <citation type="submission" date="2020-09" db="EMBL/GenBank/DDBJ databases">
        <authorList>
            <person name="Sun Q."/>
            <person name="Zhou Y."/>
        </authorList>
    </citation>
    <scope>NUCLEOTIDE SEQUENCE</scope>
    <source>
        <strain evidence="2">CGMCC 1.15794</strain>
    </source>
</reference>
<dbReference type="InterPro" id="IPR011256">
    <property type="entry name" value="Reg_factor_effector_dom_sf"/>
</dbReference>
<reference evidence="2" key="1">
    <citation type="journal article" date="2014" name="Int. J. Syst. Evol. Microbiol.">
        <title>Complete genome sequence of Corynebacterium casei LMG S-19264T (=DSM 44701T), isolated from a smear-ripened cheese.</title>
        <authorList>
            <consortium name="US DOE Joint Genome Institute (JGI-PGF)"/>
            <person name="Walter F."/>
            <person name="Albersmeier A."/>
            <person name="Kalinowski J."/>
            <person name="Ruckert C."/>
        </authorList>
    </citation>
    <scope>NUCLEOTIDE SEQUENCE</scope>
    <source>
        <strain evidence="2">CGMCC 1.15794</strain>
    </source>
</reference>
<dbReference type="Pfam" id="PF06445">
    <property type="entry name" value="GyrI-like"/>
    <property type="match status" value="1"/>
</dbReference>
<dbReference type="PIRSF" id="PIRSF031644">
    <property type="entry name" value="UCP031644"/>
    <property type="match status" value="1"/>
</dbReference>
<dbReference type="InterPro" id="IPR008319">
    <property type="entry name" value="GyrI-like_CCH_Lin2189-like"/>
</dbReference>
<evidence type="ECO:0000259" key="1">
    <source>
        <dbReference type="Pfam" id="PF06445"/>
    </source>
</evidence>
<name>A0A917IGZ9_9MICO</name>
<comment type="caution">
    <text evidence="2">The sequence shown here is derived from an EMBL/GenBank/DDBJ whole genome shotgun (WGS) entry which is preliminary data.</text>
</comment>
<evidence type="ECO:0000313" key="3">
    <source>
        <dbReference type="Proteomes" id="UP000657592"/>
    </source>
</evidence>
<gene>
    <name evidence="2" type="ORF">GCM10010921_25380</name>
</gene>
<dbReference type="AlphaFoldDB" id="A0A917IGZ9"/>
<feature type="domain" description="GyrI-like small molecule binding" evidence="1">
    <location>
        <begin position="44"/>
        <end position="219"/>
    </location>
</feature>
<proteinExistence type="predicted"/>